<evidence type="ECO:0000256" key="7">
    <source>
        <dbReference type="ARBA" id="ARBA00022768"/>
    </source>
</evidence>
<dbReference type="OrthoDB" id="2067at2759"/>
<dbReference type="NCBIfam" id="TIGR00231">
    <property type="entry name" value="small_GTP"/>
    <property type="match status" value="1"/>
</dbReference>
<evidence type="ECO:0000256" key="8">
    <source>
        <dbReference type="ARBA" id="ARBA00022801"/>
    </source>
</evidence>
<reference evidence="13" key="1">
    <citation type="submission" date="2020-07" db="EMBL/GenBank/DDBJ databases">
        <title>The High-quality genome of the commercially important snow crab, Chionoecetes opilio.</title>
        <authorList>
            <person name="Jeong J.-H."/>
            <person name="Ryu S."/>
        </authorList>
    </citation>
    <scope>NUCLEOTIDE SEQUENCE</scope>
    <source>
        <strain evidence="13">MADBK_172401_WGS</strain>
        <tissue evidence="13">Digestive gland</tissue>
    </source>
</reference>
<dbReference type="PANTHER" id="PTHR43721">
    <property type="entry name" value="ELONGATION FACTOR TU-RELATED"/>
    <property type="match status" value="1"/>
</dbReference>
<dbReference type="AlphaFoldDB" id="A0A8J8WMZ4"/>
<dbReference type="Proteomes" id="UP000770661">
    <property type="component" value="Unassembled WGS sequence"/>
</dbReference>
<dbReference type="Pfam" id="PF03143">
    <property type="entry name" value="GTP_EFTU_D3"/>
    <property type="match status" value="1"/>
</dbReference>
<dbReference type="InterPro" id="IPR004161">
    <property type="entry name" value="EFTu-like_2"/>
</dbReference>
<dbReference type="InterPro" id="IPR009001">
    <property type="entry name" value="Transl_elong_EF1A/Init_IF2_C"/>
</dbReference>
<gene>
    <name evidence="13" type="primary">TUFM_1</name>
    <name evidence="13" type="ORF">GWK47_025991</name>
</gene>
<sequence>MHRLVRLTQSLATRSPRQRLFPSHAKIPAAAVRCLFSTTPDDGASHCNVGTIGHVDHGKTTLTAAITKLLQKSGQSTYVSYDQIDRAPEEKLRGITINTAHVSYSSPLRHYAHTDCPGHADYVKNMISGASQMDGAILVVAANDGQMPQTCEHLLLARQAGVERVVVFVNKADLVDQDFLELVEIEVRELLDHFGFDGSGAPFVCGSALLALQGDPGPFGEQSIHQLLQAMDTYFATPSRDLESPFLLPIDNYFSVPGRGSVVTGTLKQGVLQRNAEAELLGFDRRVKTSASDVQVFKKKVECANAGENVGVLLRGVRLGVMARGMSLCARGSKKYVNRFESTVYFLSAGEGGRKRPVTSTYIQQMFSHTWNLTCRLDLPAGVDMIMPGGSLYINNELKNSTCLVLEDHLTFGTGSTRSEVTLLQRMVMTSGQSFTIRENNVTVATGMVTKLLPSVEIPAKRLDRVDFDKILLK</sequence>
<dbReference type="CDD" id="cd01884">
    <property type="entry name" value="EF_Tu"/>
    <property type="match status" value="1"/>
</dbReference>
<dbReference type="Gene3D" id="3.40.50.300">
    <property type="entry name" value="P-loop containing nucleotide triphosphate hydrolases"/>
    <property type="match status" value="1"/>
</dbReference>
<keyword evidence="14" id="KW-1185">Reference proteome</keyword>
<protein>
    <recommendedName>
        <fullName evidence="3">protein-synthesizing GTPase</fullName>
        <ecNumber evidence="3">3.6.5.3</ecNumber>
    </recommendedName>
</protein>
<dbReference type="InterPro" id="IPR041709">
    <property type="entry name" value="EF-Tu_GTP-bd"/>
</dbReference>
<comment type="caution">
    <text evidence="13">The sequence shown here is derived from an EMBL/GenBank/DDBJ whole genome shotgun (WGS) entry which is preliminary data.</text>
</comment>
<evidence type="ECO:0000256" key="4">
    <source>
        <dbReference type="ARBA" id="ARBA00022490"/>
    </source>
</evidence>
<dbReference type="NCBIfam" id="NF009373">
    <property type="entry name" value="PRK12736.1"/>
    <property type="match status" value="1"/>
</dbReference>
<evidence type="ECO:0000313" key="14">
    <source>
        <dbReference type="Proteomes" id="UP000770661"/>
    </source>
</evidence>
<comment type="similarity">
    <text evidence="1">Belongs to the TRAFAC class translation factor GTPase superfamily. Classic translation factor GTPase family. EF-Tu/EF-1A subfamily.</text>
</comment>
<accession>A0A8J8WMZ4</accession>
<dbReference type="InterPro" id="IPR027417">
    <property type="entry name" value="P-loop_NTPase"/>
</dbReference>
<dbReference type="NCBIfam" id="NF000766">
    <property type="entry name" value="PRK00049.1"/>
    <property type="match status" value="1"/>
</dbReference>
<dbReference type="PANTHER" id="PTHR43721:SF2">
    <property type="entry name" value="ELONGATION FACTOR TU, MITOCHONDRIAL"/>
    <property type="match status" value="1"/>
</dbReference>
<dbReference type="SUPFAM" id="SSF50465">
    <property type="entry name" value="EF-Tu/eEF-1alpha/eIF2-gamma C-terminal domain"/>
    <property type="match status" value="1"/>
</dbReference>
<dbReference type="GO" id="GO:0005739">
    <property type="term" value="C:mitochondrion"/>
    <property type="evidence" value="ECO:0007669"/>
    <property type="project" value="TreeGrafter"/>
</dbReference>
<dbReference type="InterPro" id="IPR004160">
    <property type="entry name" value="Transl_elong_EFTu/EF1A_C"/>
</dbReference>
<keyword evidence="5" id="KW-0479">Metal-binding</keyword>
<evidence type="ECO:0000256" key="5">
    <source>
        <dbReference type="ARBA" id="ARBA00022723"/>
    </source>
</evidence>
<comment type="subunit">
    <text evidence="2">Monomer.</text>
</comment>
<evidence type="ECO:0000256" key="1">
    <source>
        <dbReference type="ARBA" id="ARBA00007249"/>
    </source>
</evidence>
<keyword evidence="4" id="KW-0963">Cytoplasm</keyword>
<dbReference type="Pfam" id="PF00009">
    <property type="entry name" value="GTP_EFTU"/>
    <property type="match status" value="1"/>
</dbReference>
<keyword evidence="6" id="KW-0547">Nucleotide-binding</keyword>
<feature type="domain" description="Tr-type G" evidence="12">
    <location>
        <begin position="44"/>
        <end position="239"/>
    </location>
</feature>
<dbReference type="FunFam" id="3.40.50.300:FF:000576">
    <property type="entry name" value="Elongation factor Tu"/>
    <property type="match status" value="1"/>
</dbReference>
<keyword evidence="7 13" id="KW-0251">Elongation factor</keyword>
<dbReference type="InterPro" id="IPR050055">
    <property type="entry name" value="EF-Tu_GTPase"/>
</dbReference>
<evidence type="ECO:0000256" key="11">
    <source>
        <dbReference type="ARBA" id="ARBA00023134"/>
    </source>
</evidence>
<dbReference type="PROSITE" id="PS00301">
    <property type="entry name" value="G_TR_1"/>
    <property type="match status" value="1"/>
</dbReference>
<evidence type="ECO:0000256" key="9">
    <source>
        <dbReference type="ARBA" id="ARBA00022842"/>
    </source>
</evidence>
<evidence type="ECO:0000256" key="6">
    <source>
        <dbReference type="ARBA" id="ARBA00022741"/>
    </source>
</evidence>
<dbReference type="InterPro" id="IPR000795">
    <property type="entry name" value="T_Tr_GTP-bd_dom"/>
</dbReference>
<evidence type="ECO:0000313" key="13">
    <source>
        <dbReference type="EMBL" id="KAG0698654.1"/>
    </source>
</evidence>
<dbReference type="InterPro" id="IPR009000">
    <property type="entry name" value="Transl_B-barrel_sf"/>
</dbReference>
<dbReference type="InterPro" id="IPR031157">
    <property type="entry name" value="G_TR_CS"/>
</dbReference>
<name>A0A8J8WMZ4_CHIOP</name>
<evidence type="ECO:0000256" key="2">
    <source>
        <dbReference type="ARBA" id="ARBA00011245"/>
    </source>
</evidence>
<dbReference type="GO" id="GO:0070125">
    <property type="term" value="P:mitochondrial translational elongation"/>
    <property type="evidence" value="ECO:0007669"/>
    <property type="project" value="TreeGrafter"/>
</dbReference>
<evidence type="ECO:0000259" key="12">
    <source>
        <dbReference type="PROSITE" id="PS51722"/>
    </source>
</evidence>
<dbReference type="GO" id="GO:0003746">
    <property type="term" value="F:translation elongation factor activity"/>
    <property type="evidence" value="ECO:0007669"/>
    <property type="project" value="UniProtKB-KW"/>
</dbReference>
<dbReference type="Gene3D" id="2.40.30.10">
    <property type="entry name" value="Translation factors"/>
    <property type="match status" value="3"/>
</dbReference>
<dbReference type="EC" id="3.6.5.3" evidence="3"/>
<dbReference type="EMBL" id="JACEEZ010025665">
    <property type="protein sequence ID" value="KAG0698654.1"/>
    <property type="molecule type" value="Genomic_DNA"/>
</dbReference>
<organism evidence="13 14">
    <name type="scientific">Chionoecetes opilio</name>
    <name type="common">Atlantic snow crab</name>
    <name type="synonym">Cancer opilio</name>
    <dbReference type="NCBI Taxonomy" id="41210"/>
    <lineage>
        <taxon>Eukaryota</taxon>
        <taxon>Metazoa</taxon>
        <taxon>Ecdysozoa</taxon>
        <taxon>Arthropoda</taxon>
        <taxon>Crustacea</taxon>
        <taxon>Multicrustacea</taxon>
        <taxon>Malacostraca</taxon>
        <taxon>Eumalacostraca</taxon>
        <taxon>Eucarida</taxon>
        <taxon>Decapoda</taxon>
        <taxon>Pleocyemata</taxon>
        <taxon>Brachyura</taxon>
        <taxon>Eubrachyura</taxon>
        <taxon>Majoidea</taxon>
        <taxon>Majidae</taxon>
        <taxon>Chionoecetes</taxon>
    </lineage>
</organism>
<dbReference type="Pfam" id="PF03144">
    <property type="entry name" value="GTP_EFTU_D2"/>
    <property type="match status" value="1"/>
</dbReference>
<evidence type="ECO:0000256" key="3">
    <source>
        <dbReference type="ARBA" id="ARBA00011986"/>
    </source>
</evidence>
<dbReference type="GO" id="GO:0046872">
    <property type="term" value="F:metal ion binding"/>
    <property type="evidence" value="ECO:0007669"/>
    <property type="project" value="UniProtKB-KW"/>
</dbReference>
<dbReference type="SUPFAM" id="SSF52540">
    <property type="entry name" value="P-loop containing nucleoside triphosphate hydrolases"/>
    <property type="match status" value="1"/>
</dbReference>
<evidence type="ECO:0000256" key="10">
    <source>
        <dbReference type="ARBA" id="ARBA00022917"/>
    </source>
</evidence>
<dbReference type="PROSITE" id="PS51722">
    <property type="entry name" value="G_TR_2"/>
    <property type="match status" value="1"/>
</dbReference>
<dbReference type="GO" id="GO:0003924">
    <property type="term" value="F:GTPase activity"/>
    <property type="evidence" value="ECO:0007669"/>
    <property type="project" value="InterPro"/>
</dbReference>
<dbReference type="SUPFAM" id="SSF50447">
    <property type="entry name" value="Translation proteins"/>
    <property type="match status" value="1"/>
</dbReference>
<keyword evidence="10" id="KW-0648">Protein biosynthesis</keyword>
<dbReference type="InterPro" id="IPR005225">
    <property type="entry name" value="Small_GTP-bd"/>
</dbReference>
<keyword evidence="8" id="KW-0378">Hydrolase</keyword>
<dbReference type="FunFam" id="2.40.30.10:FF:000085">
    <property type="entry name" value="Elongation factor Tu"/>
    <property type="match status" value="1"/>
</dbReference>
<keyword evidence="11" id="KW-0342">GTP-binding</keyword>
<proteinExistence type="inferred from homology"/>
<dbReference type="PRINTS" id="PR00315">
    <property type="entry name" value="ELONGATNFCT"/>
</dbReference>
<dbReference type="GO" id="GO:0005525">
    <property type="term" value="F:GTP binding"/>
    <property type="evidence" value="ECO:0007669"/>
    <property type="project" value="UniProtKB-KW"/>
</dbReference>
<keyword evidence="9" id="KW-0460">Magnesium</keyword>